<sequence>MTSDWYKLNGKRSYFQCSQIHNAIQAVLQGRMTVEKSSTVFQVPKSTIYRRIQAINIEWDTYNNIVQTSDRQVQYEREDGYFASTSSYPGSSQIVYEEDGYYMPLRNGSQMLAEHEVLTISKGPLRLRKQSIHSRPISRKAALKSTGGVRTKNRANQLMLNPDKDSLFLTDHAYSLPQDQEIQISSQQDFQPSVSPPPPLLYMGDEELIEESSSDELVEEVIEVEEILDSCTEPDLNIQSIPQIPPQQIRVLDGKGQCIKVLEVEIGSESQS</sequence>
<evidence type="ECO:0000256" key="1">
    <source>
        <dbReference type="ARBA" id="ARBA00004123"/>
    </source>
</evidence>
<accession>A0A914DN74</accession>
<evidence type="ECO:0000313" key="4">
    <source>
        <dbReference type="WBParaSite" id="ACRNAN_scaffold316.g23166.t1"/>
    </source>
</evidence>
<feature type="domain" description="HTH psq-type" evidence="2">
    <location>
        <begin position="20"/>
        <end position="53"/>
    </location>
</feature>
<dbReference type="Gene3D" id="1.10.10.60">
    <property type="entry name" value="Homeodomain-like"/>
    <property type="match status" value="1"/>
</dbReference>
<reference evidence="4" key="1">
    <citation type="submission" date="2022-11" db="UniProtKB">
        <authorList>
            <consortium name="WormBaseParasite"/>
        </authorList>
    </citation>
    <scope>IDENTIFICATION</scope>
</reference>
<proteinExistence type="predicted"/>
<organism evidence="3 4">
    <name type="scientific">Acrobeloides nanus</name>
    <dbReference type="NCBI Taxonomy" id="290746"/>
    <lineage>
        <taxon>Eukaryota</taxon>
        <taxon>Metazoa</taxon>
        <taxon>Ecdysozoa</taxon>
        <taxon>Nematoda</taxon>
        <taxon>Chromadorea</taxon>
        <taxon>Rhabditida</taxon>
        <taxon>Tylenchina</taxon>
        <taxon>Cephalobomorpha</taxon>
        <taxon>Cephaloboidea</taxon>
        <taxon>Cephalobidae</taxon>
        <taxon>Acrobeloides</taxon>
    </lineage>
</organism>
<evidence type="ECO:0000313" key="3">
    <source>
        <dbReference type="Proteomes" id="UP000887540"/>
    </source>
</evidence>
<protein>
    <submittedName>
        <fullName evidence="4">HTH psq-type domain-containing protein</fullName>
    </submittedName>
</protein>
<keyword evidence="3" id="KW-1185">Reference proteome</keyword>
<dbReference type="GO" id="GO:0003677">
    <property type="term" value="F:DNA binding"/>
    <property type="evidence" value="ECO:0007669"/>
    <property type="project" value="InterPro"/>
</dbReference>
<dbReference type="InterPro" id="IPR007889">
    <property type="entry name" value="HTH_Psq"/>
</dbReference>
<dbReference type="Pfam" id="PF05225">
    <property type="entry name" value="HTH_psq"/>
    <property type="match status" value="1"/>
</dbReference>
<dbReference type="SUPFAM" id="SSF46689">
    <property type="entry name" value="Homeodomain-like"/>
    <property type="match status" value="1"/>
</dbReference>
<dbReference type="Proteomes" id="UP000887540">
    <property type="component" value="Unplaced"/>
</dbReference>
<dbReference type="AlphaFoldDB" id="A0A914DN74"/>
<dbReference type="GO" id="GO:0005634">
    <property type="term" value="C:nucleus"/>
    <property type="evidence" value="ECO:0007669"/>
    <property type="project" value="UniProtKB-SubCell"/>
</dbReference>
<comment type="subcellular location">
    <subcellularLocation>
        <location evidence="1">Nucleus</location>
    </subcellularLocation>
</comment>
<dbReference type="InterPro" id="IPR009057">
    <property type="entry name" value="Homeodomain-like_sf"/>
</dbReference>
<name>A0A914DN74_9BILA</name>
<dbReference type="WBParaSite" id="ACRNAN_scaffold316.g23166.t1">
    <property type="protein sequence ID" value="ACRNAN_scaffold316.g23166.t1"/>
    <property type="gene ID" value="ACRNAN_scaffold316.g23166"/>
</dbReference>
<evidence type="ECO:0000259" key="2">
    <source>
        <dbReference type="Pfam" id="PF05225"/>
    </source>
</evidence>